<proteinExistence type="predicted"/>
<evidence type="ECO:0000313" key="1">
    <source>
        <dbReference type="EMBL" id="JAH93161.1"/>
    </source>
</evidence>
<accession>A0A0E9WS86</accession>
<name>A0A0E9WS86_ANGAN</name>
<dbReference type="EMBL" id="GBXM01015416">
    <property type="protein sequence ID" value="JAH93161.1"/>
    <property type="molecule type" value="Transcribed_RNA"/>
</dbReference>
<dbReference type="AlphaFoldDB" id="A0A0E9WS86"/>
<protein>
    <submittedName>
        <fullName evidence="1">Uncharacterized protein</fullName>
    </submittedName>
</protein>
<organism evidence="1">
    <name type="scientific">Anguilla anguilla</name>
    <name type="common">European freshwater eel</name>
    <name type="synonym">Muraena anguilla</name>
    <dbReference type="NCBI Taxonomy" id="7936"/>
    <lineage>
        <taxon>Eukaryota</taxon>
        <taxon>Metazoa</taxon>
        <taxon>Chordata</taxon>
        <taxon>Craniata</taxon>
        <taxon>Vertebrata</taxon>
        <taxon>Euteleostomi</taxon>
        <taxon>Actinopterygii</taxon>
        <taxon>Neopterygii</taxon>
        <taxon>Teleostei</taxon>
        <taxon>Anguilliformes</taxon>
        <taxon>Anguillidae</taxon>
        <taxon>Anguilla</taxon>
    </lineage>
</organism>
<sequence length="98" mass="11411">MALFIQNVQIFSASFQFSLISCSLHITVFWYNIFFYLCSLTMLHILQDALVKFQPWDRLIQQIFLDSLPFHNSEAMRALSHPFIILQPEMSFAGAACF</sequence>
<reference evidence="1" key="2">
    <citation type="journal article" date="2015" name="Fish Shellfish Immunol.">
        <title>Early steps in the European eel (Anguilla anguilla)-Vibrio vulnificus interaction in the gills: Role of the RtxA13 toxin.</title>
        <authorList>
            <person name="Callol A."/>
            <person name="Pajuelo D."/>
            <person name="Ebbesson L."/>
            <person name="Teles M."/>
            <person name="MacKenzie S."/>
            <person name="Amaro C."/>
        </authorList>
    </citation>
    <scope>NUCLEOTIDE SEQUENCE</scope>
</reference>
<reference evidence="1" key="1">
    <citation type="submission" date="2014-11" db="EMBL/GenBank/DDBJ databases">
        <authorList>
            <person name="Amaro Gonzalez C."/>
        </authorList>
    </citation>
    <scope>NUCLEOTIDE SEQUENCE</scope>
</reference>